<gene>
    <name evidence="3" type="ORF">LSINAPIS_LOCUS15377</name>
</gene>
<organism evidence="3 4">
    <name type="scientific">Leptidea sinapis</name>
    <dbReference type="NCBI Taxonomy" id="189913"/>
    <lineage>
        <taxon>Eukaryota</taxon>
        <taxon>Metazoa</taxon>
        <taxon>Ecdysozoa</taxon>
        <taxon>Arthropoda</taxon>
        <taxon>Hexapoda</taxon>
        <taxon>Insecta</taxon>
        <taxon>Pterygota</taxon>
        <taxon>Neoptera</taxon>
        <taxon>Endopterygota</taxon>
        <taxon>Lepidoptera</taxon>
        <taxon>Glossata</taxon>
        <taxon>Ditrysia</taxon>
        <taxon>Papilionoidea</taxon>
        <taxon>Pieridae</taxon>
        <taxon>Dismorphiinae</taxon>
        <taxon>Leptidea</taxon>
    </lineage>
</organism>
<accession>A0A5E4R8B9</accession>
<evidence type="ECO:0000313" key="3">
    <source>
        <dbReference type="EMBL" id="VVD05926.1"/>
    </source>
</evidence>
<sequence length="133" mass="13523">MLKYICVALFIGVTIESSFQADTDGDRIAKYVSSGSRGPLGPGNQVKGSPSPCGGNGQNGGKDSGPSPKGHGHKEKGTACSPKGHGHKGKDSGPSPKGHGHKEKGTACSPKGNGHKGKRPQRSRPSGSNIGER</sequence>
<dbReference type="AlphaFoldDB" id="A0A5E4R8B9"/>
<dbReference type="EMBL" id="FZQP02007046">
    <property type="protein sequence ID" value="VVD05926.1"/>
    <property type="molecule type" value="Genomic_DNA"/>
</dbReference>
<name>A0A5E4R8B9_9NEOP</name>
<proteinExistence type="predicted"/>
<evidence type="ECO:0000256" key="1">
    <source>
        <dbReference type="SAM" id="MobiDB-lite"/>
    </source>
</evidence>
<feature type="chain" id="PRO_5022933291" evidence="2">
    <location>
        <begin position="22"/>
        <end position="133"/>
    </location>
</feature>
<feature type="compositionally biased region" description="Polar residues" evidence="1">
    <location>
        <begin position="123"/>
        <end position="133"/>
    </location>
</feature>
<evidence type="ECO:0000256" key="2">
    <source>
        <dbReference type="SAM" id="SignalP"/>
    </source>
</evidence>
<feature type="compositionally biased region" description="Gly residues" evidence="1">
    <location>
        <begin position="54"/>
        <end position="63"/>
    </location>
</feature>
<keyword evidence="2" id="KW-0732">Signal</keyword>
<feature type="region of interest" description="Disordered" evidence="1">
    <location>
        <begin position="30"/>
        <end position="133"/>
    </location>
</feature>
<evidence type="ECO:0000313" key="4">
    <source>
        <dbReference type="Proteomes" id="UP000324832"/>
    </source>
</evidence>
<dbReference type="Proteomes" id="UP000324832">
    <property type="component" value="Unassembled WGS sequence"/>
</dbReference>
<keyword evidence="4" id="KW-1185">Reference proteome</keyword>
<feature type="signal peptide" evidence="2">
    <location>
        <begin position="1"/>
        <end position="21"/>
    </location>
</feature>
<protein>
    <submittedName>
        <fullName evidence="3">Uncharacterized protein</fullName>
    </submittedName>
</protein>
<feature type="compositionally biased region" description="Basic residues" evidence="1">
    <location>
        <begin position="113"/>
        <end position="122"/>
    </location>
</feature>
<reference evidence="3 4" key="1">
    <citation type="submission" date="2017-07" db="EMBL/GenBank/DDBJ databases">
        <authorList>
            <person name="Talla V."/>
            <person name="Backstrom N."/>
        </authorList>
    </citation>
    <scope>NUCLEOTIDE SEQUENCE [LARGE SCALE GENOMIC DNA]</scope>
</reference>